<evidence type="ECO:0000256" key="2">
    <source>
        <dbReference type="ARBA" id="ARBA00037999"/>
    </source>
</evidence>
<gene>
    <name evidence="6" type="ORF">IAG44_07800</name>
</gene>
<dbReference type="PIRSF" id="PIRSF000390">
    <property type="entry name" value="PLP_StrS"/>
    <property type="match status" value="1"/>
</dbReference>
<dbReference type="InterPro" id="IPR015424">
    <property type="entry name" value="PyrdxlP-dep_Trfase"/>
</dbReference>
<evidence type="ECO:0000313" key="6">
    <source>
        <dbReference type="EMBL" id="QNP69349.1"/>
    </source>
</evidence>
<feature type="active site" description="Proton acceptor" evidence="3">
    <location>
        <position position="188"/>
    </location>
</feature>
<dbReference type="Gene3D" id="3.40.640.10">
    <property type="entry name" value="Type I PLP-dependent aspartate aminotransferase-like (Major domain)"/>
    <property type="match status" value="1"/>
</dbReference>
<keyword evidence="6" id="KW-0808">Transferase</keyword>
<dbReference type="EMBL" id="CP060828">
    <property type="protein sequence ID" value="QNP69349.1"/>
    <property type="molecule type" value="Genomic_DNA"/>
</dbReference>
<dbReference type="AlphaFoldDB" id="A0A7H0I983"/>
<keyword evidence="7" id="KW-1185">Reference proteome</keyword>
<dbReference type="KEGG" id="sroi:IAG44_07800"/>
<dbReference type="Proteomes" id="UP000516052">
    <property type="component" value="Chromosome"/>
</dbReference>
<dbReference type="GO" id="GO:0008483">
    <property type="term" value="F:transaminase activity"/>
    <property type="evidence" value="ECO:0007669"/>
    <property type="project" value="UniProtKB-KW"/>
</dbReference>
<dbReference type="PANTHER" id="PTHR30244:SF36">
    <property type="entry name" value="3-OXO-GLUCOSE-6-PHOSPHATE:GLUTAMATE AMINOTRANSFERASE"/>
    <property type="match status" value="1"/>
</dbReference>
<dbReference type="Pfam" id="PF01041">
    <property type="entry name" value="DegT_DnrJ_EryC1"/>
    <property type="match status" value="1"/>
</dbReference>
<proteinExistence type="inferred from homology"/>
<dbReference type="GO" id="GO:0000271">
    <property type="term" value="P:polysaccharide biosynthetic process"/>
    <property type="evidence" value="ECO:0007669"/>
    <property type="project" value="TreeGrafter"/>
</dbReference>
<evidence type="ECO:0000256" key="1">
    <source>
        <dbReference type="ARBA" id="ARBA00022898"/>
    </source>
</evidence>
<evidence type="ECO:0000313" key="7">
    <source>
        <dbReference type="Proteomes" id="UP000516052"/>
    </source>
</evidence>
<evidence type="ECO:0000256" key="4">
    <source>
        <dbReference type="PIRSR" id="PIRSR000390-2"/>
    </source>
</evidence>
<keyword evidence="1 4" id="KW-0663">Pyridoxal phosphate</keyword>
<dbReference type="SUPFAM" id="SSF53383">
    <property type="entry name" value="PLP-dependent transferases"/>
    <property type="match status" value="1"/>
</dbReference>
<sequence>MRTLPFFPPDLFEEDREALLSAVRDLGTGTGQRFILGERTAELEEALREMTGAGHVVACASGTGALELSVRALDIGPGDEVIVPAFCCQPVASSVANAGATPVFADVDPWTMVLDPDATKSLITERTKALMPAHVFSIMADMERLGEIAREHGLALIEDAAVAQGSVLDGRPAGRWGDVGVFSFFQVKAFGTAGEGGVVLTDDPELARAARMLRNHGQDGVHRFLHHRIGQNNRFDEVLAAFQLHRLAGFPDRLERRARIADYYTERFEPLRERGVLAPPAGRNGRCYYVYSLLVDRREDLRAYLTERQIGSHIYYPVPLPRQPAFAPWAAPDGSWPNAERASERNLAIPIWPHLTDAEVEFIADTVCEFYA</sequence>
<dbReference type="InterPro" id="IPR015421">
    <property type="entry name" value="PyrdxlP-dep_Trfase_major"/>
</dbReference>
<protein>
    <submittedName>
        <fullName evidence="6">DegT/DnrJ/EryC1/StrS family aminotransferase</fullName>
    </submittedName>
</protein>
<comment type="similarity">
    <text evidence="2 5">Belongs to the DegT/DnrJ/EryC1 family.</text>
</comment>
<dbReference type="PANTHER" id="PTHR30244">
    <property type="entry name" value="TRANSAMINASE"/>
    <property type="match status" value="1"/>
</dbReference>
<evidence type="ECO:0000256" key="3">
    <source>
        <dbReference type="PIRSR" id="PIRSR000390-1"/>
    </source>
</evidence>
<feature type="modified residue" description="N6-(pyridoxal phosphate)lysine" evidence="4">
    <location>
        <position position="188"/>
    </location>
</feature>
<name>A0A7H0I983_9ACTN</name>
<keyword evidence="6" id="KW-0032">Aminotransferase</keyword>
<accession>A0A7H0I983</accession>
<dbReference type="GO" id="GO:0030170">
    <property type="term" value="F:pyridoxal phosphate binding"/>
    <property type="evidence" value="ECO:0007669"/>
    <property type="project" value="TreeGrafter"/>
</dbReference>
<dbReference type="InterPro" id="IPR000653">
    <property type="entry name" value="DegT/StrS_aminotransferase"/>
</dbReference>
<dbReference type="InterPro" id="IPR015422">
    <property type="entry name" value="PyrdxlP-dep_Trfase_small"/>
</dbReference>
<organism evidence="6 7">
    <name type="scientific">Streptomyces roseirectus</name>
    <dbReference type="NCBI Taxonomy" id="2768066"/>
    <lineage>
        <taxon>Bacteria</taxon>
        <taxon>Bacillati</taxon>
        <taxon>Actinomycetota</taxon>
        <taxon>Actinomycetes</taxon>
        <taxon>Kitasatosporales</taxon>
        <taxon>Streptomycetaceae</taxon>
        <taxon>Streptomyces</taxon>
    </lineage>
</organism>
<dbReference type="RefSeq" id="WP_187746388.1">
    <property type="nucleotide sequence ID" value="NZ_CP060828.1"/>
</dbReference>
<reference evidence="6 7" key="1">
    <citation type="submission" date="2020-08" db="EMBL/GenBank/DDBJ databases">
        <title>A novel species.</title>
        <authorList>
            <person name="Gao J."/>
        </authorList>
    </citation>
    <scope>NUCLEOTIDE SEQUENCE [LARGE SCALE GENOMIC DNA]</scope>
    <source>
        <strain evidence="6 7">CRXT-G-22</strain>
    </source>
</reference>
<dbReference type="CDD" id="cd00616">
    <property type="entry name" value="AHBA_syn"/>
    <property type="match status" value="1"/>
</dbReference>
<evidence type="ECO:0000256" key="5">
    <source>
        <dbReference type="RuleBase" id="RU004508"/>
    </source>
</evidence>
<dbReference type="Gene3D" id="3.90.1150.10">
    <property type="entry name" value="Aspartate Aminotransferase, domain 1"/>
    <property type="match status" value="1"/>
</dbReference>